<dbReference type="Pfam" id="PF00092">
    <property type="entry name" value="VWA"/>
    <property type="match status" value="3"/>
</dbReference>
<feature type="domain" description="Fibronectin type-III" evidence="14">
    <location>
        <begin position="1877"/>
        <end position="1965"/>
    </location>
</feature>
<evidence type="ECO:0000256" key="10">
    <source>
        <dbReference type="ARBA" id="ARBA00049648"/>
    </source>
</evidence>
<evidence type="ECO:0000256" key="2">
    <source>
        <dbReference type="ARBA" id="ARBA00022525"/>
    </source>
</evidence>
<gene>
    <name evidence="16" type="primary">LOC116951651</name>
</gene>
<keyword evidence="2" id="KW-0964">Secreted</keyword>
<dbReference type="GO" id="GO:0005581">
    <property type="term" value="C:collagen trimer"/>
    <property type="evidence" value="ECO:0007669"/>
    <property type="project" value="UniProtKB-KW"/>
</dbReference>
<dbReference type="InterPro" id="IPR013320">
    <property type="entry name" value="ConA-like_dom_sf"/>
</dbReference>
<dbReference type="FunFam" id="2.60.40.10:FF:000234">
    <property type="entry name" value="Collagen, type XII, alpha 1"/>
    <property type="match status" value="5"/>
</dbReference>
<feature type="domain" description="VWFA" evidence="13">
    <location>
        <begin position="1991"/>
        <end position="2168"/>
    </location>
</feature>
<evidence type="ECO:0000313" key="16">
    <source>
        <dbReference type="RefSeq" id="XP_032826337.1"/>
    </source>
</evidence>
<dbReference type="SMART" id="SM00060">
    <property type="entry name" value="FN3"/>
    <property type="match status" value="16"/>
</dbReference>
<feature type="domain" description="Fibronectin type-III" evidence="14">
    <location>
        <begin position="1609"/>
        <end position="1697"/>
    </location>
</feature>
<name>A0AAJ7U139_PETMA</name>
<feature type="domain" description="Fibronectin type-III" evidence="14">
    <location>
        <begin position="747"/>
        <end position="843"/>
    </location>
</feature>
<dbReference type="FunFam" id="2.60.40.10:FF:000121">
    <property type="entry name" value="Collagen type XII alpha 1 chain"/>
    <property type="match status" value="1"/>
</dbReference>
<dbReference type="InterPro" id="IPR002035">
    <property type="entry name" value="VWF_A"/>
</dbReference>
<dbReference type="InterPro" id="IPR036465">
    <property type="entry name" value="vWFA_dom_sf"/>
</dbReference>
<evidence type="ECO:0000256" key="3">
    <source>
        <dbReference type="ARBA" id="ARBA00022530"/>
    </source>
</evidence>
<feature type="domain" description="Fibronectin type-III" evidence="14">
    <location>
        <begin position="1518"/>
        <end position="1608"/>
    </location>
</feature>
<keyword evidence="7" id="KW-0176">Collagen</keyword>
<feature type="domain" description="Fibronectin type-III" evidence="14">
    <location>
        <begin position="557"/>
        <end position="652"/>
    </location>
</feature>
<evidence type="ECO:0000256" key="9">
    <source>
        <dbReference type="ARBA" id="ARBA00023180"/>
    </source>
</evidence>
<dbReference type="InterPro" id="IPR050991">
    <property type="entry name" value="ECM_Regulatory_Proteins"/>
</dbReference>
<evidence type="ECO:0000256" key="4">
    <source>
        <dbReference type="ARBA" id="ARBA00022729"/>
    </source>
</evidence>
<feature type="region of interest" description="Disordered" evidence="11">
    <location>
        <begin position="729"/>
        <end position="752"/>
    </location>
</feature>
<feature type="region of interest" description="Disordered" evidence="11">
    <location>
        <begin position="129"/>
        <end position="154"/>
    </location>
</feature>
<dbReference type="FunFam" id="2.60.40.10:FF:000444">
    <property type="entry name" value="Collagen alpha-1(XIV) chain isoform X2"/>
    <property type="match status" value="1"/>
</dbReference>
<keyword evidence="8" id="KW-1015">Disulfide bond</keyword>
<feature type="domain" description="Fibronectin type-III" evidence="14">
    <location>
        <begin position="455"/>
        <end position="555"/>
    </location>
</feature>
<dbReference type="InterPro" id="IPR003961">
    <property type="entry name" value="FN3_dom"/>
</dbReference>
<dbReference type="Proteomes" id="UP001318040">
    <property type="component" value="Chromosome 43"/>
</dbReference>
<evidence type="ECO:0000256" key="6">
    <source>
        <dbReference type="ARBA" id="ARBA00022889"/>
    </source>
</evidence>
<feature type="region of interest" description="Disordered" evidence="11">
    <location>
        <begin position="2412"/>
        <end position="2569"/>
    </location>
</feature>
<sequence length="2734" mass="293599">MGSQSLWATCIRTTFALLIVSLYLPAPSAAQVMAPSDLQFKMLPESTDLHVTWTPSKSRILGYRISILQTDPPSDAPPRDVELPRGARSTKLSGLKPGSTYRLTMVAYNKKEQSAPIIGELTISSVEQKPISAPQRSSSSRVKPGRAEVTESRTGTLMQGCSPDLVVDLVFIVDGSWSIGNPNFQRIRTFLRAFATALPVGLDKVRIGLIQYGTDAREEFPLKRYKNSAQVARALTGMPYKGGNTMTGDALTMALKSGFSEKAGARDGVSRVAILVTDGRSQDSVLDPALELKQAGVELFALGIKEADEQELKSVVSPPISQHLVMATEFDDIEGVTDTFVSAVCNAAARQMSLRSTPDELLPAEALELTEVGTQSMRASWTHARGRGLRGYRVETRAVLGGDEESVTVRDSVNSVLVEGLRPQTSYEVKVYAIYQDDESEPVTAEESTQEERGIPTSVQVTAESSESLRVEWIPAPGPVWSYRVRYSAVGARGAGTRGGKNDADSGDVLVTGEERSATLGGLRSDTEYAISVVAEYDSGVSDPAVGRGKTPAERGRPGDVVLTDFTSSGMTVTWGPAPGPVQRYRVTYAPVTPGPGTSDKPGKVILGPNDFQTVLGGMDPGTRYRVEVRAVYAAGEGEPAHREGSTTTDGGDPGTLTVSESTPNSFRVSWQAARGAVENYRLLYRPESGPGKSVSVRVPAAAQSIMLKKLRPSTEYQLSVFPVYASGEGKPAQGKGSTTAVNALRPPRDLTPSEVTLTSARLTWKPPTAPQPSNGLPTGYQLSYQADGATGPPKKASMPASDTTYVLPNLKPDTLYRFGVQAVYKTGMSPATEGTLRTGKPGATSPASFECSSPSVADIVILVDGSWSIGRLNFRLVRQFLEALVQAFNVASDKTRIGLVQYSGDPRTEWDLNTYSTKEEVLEAARNLPYKGGNTLTGLALLHVLEQSFGMERGARSLLPKIGILVTDGKSQDEVQDPARQMRDRGIELFAIGIKNADESELQLIASPPHADHMYIVADFNVLDSIIEGLTRTLCNRVEAQFILINEEPTSAPRLSPRALVTSDPTHGSFRVAWKHPGGGAAPLRYRLEYVPKNGGDPEQKHVNGSVLLTTLKNLKPLTEYRVSVFAEYPAGDSDPLSGTETTLALTVPRALRLSDVTDASMRATWERIPGAIGYSLLYTPASGGGSKEVDVGQDQEELQLTELLPGTEYTVSLVARYPEGRSEPLRKKESTLPAVTRWLRLSDVTHSTMTVSWQPSRRPVQHYRLRYQAAGVDPEEVLVDASSTSTVLKDLISNTRYNVTVTTVITQGDIEPLTGAETTLKSPPPRNMRFSEVKKDSFRVTWDAAAPDAQLYTIRWAPRDGGPSKETIVDGDVTSTVLPDMSEDTEYVVTVTAVYPDETESDPLSDAQKTLDGKPPPTSSPVRGVPRNVQVRDETTTSMEVVWDPADGPVRLYRITYTPPDGTSHSETVTVPGRRSSVKLQKLRAGTKYHLQVTAVYPEGDGDESSTTGTTLPQAPPRNLRVSDESFTRFRVTWERASSPTIGYRVVHQRKAGGAPKETFVGDDVNSMMLTELDPGTEYNVTVFATYPGGASEPVRSTGRTLSQEAPRNLRVTEEWYTRFRVTWDLSPVQTNGYRVTYQPKAGGQPVQVTVADGVNTAMLNNLQPGTEYDVSVSAIYPSGDSQPLQGAGRTLSQESPQNMRVSEEWFTRFRVTWDRAPSPTNGYRIVYRPRAGGQPMQVTVADGANTAMLNNLQPGTEYDVSVSAIYPSGDSQPLQGTGQTLSQEAPQNLRVTDESFTRFRVTWDRTLGPTNGYRVVYRPIAGGTPMEVIVGDTDTTMLTNLRPGTSYDVNVYALYPGNGASEPIQGIGTTLIPKTVNLRSNNITPKSFCVQWDRVRDAYSYRVVFEPVDGGDRHEFPVPGSVTNQCAYNLVPGMEYRVTITVGLPDYQGPPTTINQRTLPAPTSAPTTPKPPPTIPPARTECKGAKADLVFMVDGSWSIGDENFQKVINFLWNMVGALDRIGQDGMQVAVAQFSDTSRSEFTLKMHNSKETLLQAITNIQYKGGNTKTGKALEFVRDAMFAAQSGVRRGLPQVLVVITDGRSQDDVSAVAQKIQQDGVSVFAIGIADGDYAELRAIGSLPSERHVFLVEDYEAFRSLEDHLITFVCETASATCPLVHLDRYTISGFKMMEAFQLTERLYANVSGVSMEPGSFNSFPSFRIHKEAALRQPTREVLPEGLPPAYTVSFMMRMLPETPSQPFTVWELRDEADKLQVGVLLDAKAKSLTFEYMDDAGKLQSTSFKGPDVQKLFYGSFHKVHVVVNDSAVRLHVDCHAVDEQPSWPLGNVSTAGEQSLGRRRGDSASAEFQLQMFDIVCSVNWAERDKCCELPHLRDEAKCPALPHACTCTQDSIGPPGPPGPPGGSGLRGPRGESGLQGPQGSSGLRGDQGPMGPQGPPGPQGPNGLSLQGEPGRKGEKGETGIQGQNGPPGPQGPQGVMGRPGSAGQRGPAGKDGGTGPPGPPGPMGGPGTQGIQGNEGKLGPVGPKGQLGLTGPKGERGERGDSQSQNLVRSLARQVCEQIINEHVRRFNSMLNQIPNNGAPVRSEPGPPGPQGPPGRPGLRGEPGAAGRPGFPGSPGIPGLQGGRGLTGEKGERGGPGNGIRGQDGPPGPPGRPGTGIPGNTGRPGMAGPPGPQGRPGSPGSNGPPGPPGFCDSSQCAGYSFGAPSLGGGFE</sequence>
<evidence type="ECO:0000256" key="8">
    <source>
        <dbReference type="ARBA" id="ARBA00023157"/>
    </source>
</evidence>
<dbReference type="Gene3D" id="2.60.40.10">
    <property type="entry name" value="Immunoglobulins"/>
    <property type="match status" value="16"/>
</dbReference>
<reference evidence="16" key="1">
    <citation type="submission" date="2025-08" db="UniProtKB">
        <authorList>
            <consortium name="RefSeq"/>
        </authorList>
    </citation>
    <scope>IDENTIFICATION</scope>
    <source>
        <tissue evidence="16">Sperm</tissue>
    </source>
</reference>
<feature type="region of interest" description="Disordered" evidence="11">
    <location>
        <begin position="636"/>
        <end position="663"/>
    </location>
</feature>
<feature type="compositionally biased region" description="Pro residues" evidence="11">
    <location>
        <begin position="2608"/>
        <end position="2619"/>
    </location>
</feature>
<keyword evidence="4 12" id="KW-0732">Signal</keyword>
<dbReference type="CDD" id="cd00063">
    <property type="entry name" value="FN3"/>
    <property type="match status" value="16"/>
</dbReference>
<dbReference type="PRINTS" id="PR00453">
    <property type="entry name" value="VWFADOMAIN"/>
</dbReference>
<keyword evidence="5" id="KW-0677">Repeat</keyword>
<keyword evidence="15" id="KW-1185">Reference proteome</keyword>
<feature type="domain" description="Fibronectin type-III" evidence="14">
    <location>
        <begin position="34"/>
        <end position="128"/>
    </location>
</feature>
<dbReference type="FunFam" id="3.40.50.410:FF:000001">
    <property type="entry name" value="Collagen, type XII, alpha 1"/>
    <property type="match status" value="2"/>
</dbReference>
<feature type="domain" description="Fibronectin type-III" evidence="14">
    <location>
        <begin position="653"/>
        <end position="743"/>
    </location>
</feature>
<accession>A0AAJ7U139</accession>
<dbReference type="GO" id="GO:0007155">
    <property type="term" value="P:cell adhesion"/>
    <property type="evidence" value="ECO:0007669"/>
    <property type="project" value="UniProtKB-KW"/>
</dbReference>
<feature type="domain" description="Fibronectin type-III" evidence="14">
    <location>
        <begin position="363"/>
        <end position="453"/>
    </location>
</feature>
<dbReference type="KEGG" id="pmrn:116951651"/>
<feature type="domain" description="Fibronectin type-III" evidence="14">
    <location>
        <begin position="1326"/>
        <end position="1418"/>
    </location>
</feature>
<feature type="compositionally biased region" description="Low complexity" evidence="11">
    <location>
        <begin position="2433"/>
        <end position="2452"/>
    </location>
</feature>
<feature type="signal peptide" evidence="12">
    <location>
        <begin position="1"/>
        <end position="30"/>
    </location>
</feature>
<dbReference type="PANTHER" id="PTHR46708">
    <property type="entry name" value="TENASCIN"/>
    <property type="match status" value="1"/>
</dbReference>
<evidence type="ECO:0000256" key="5">
    <source>
        <dbReference type="ARBA" id="ARBA00022737"/>
    </source>
</evidence>
<organism evidence="15 16">
    <name type="scientific">Petromyzon marinus</name>
    <name type="common">Sea lamprey</name>
    <dbReference type="NCBI Taxonomy" id="7757"/>
    <lineage>
        <taxon>Eukaryota</taxon>
        <taxon>Metazoa</taxon>
        <taxon>Chordata</taxon>
        <taxon>Craniata</taxon>
        <taxon>Vertebrata</taxon>
        <taxon>Cyclostomata</taxon>
        <taxon>Hyperoartia</taxon>
        <taxon>Petromyzontiformes</taxon>
        <taxon>Petromyzontidae</taxon>
        <taxon>Petromyzon</taxon>
    </lineage>
</organism>
<feature type="domain" description="Fibronectin type-III" evidence="14">
    <location>
        <begin position="1698"/>
        <end position="1788"/>
    </location>
</feature>
<dbReference type="PROSITE" id="PS50234">
    <property type="entry name" value="VWFA"/>
    <property type="match status" value="3"/>
</dbReference>
<dbReference type="PROSITE" id="PS50853">
    <property type="entry name" value="FN3"/>
    <property type="match status" value="15"/>
</dbReference>
<dbReference type="Gene3D" id="2.60.120.200">
    <property type="match status" value="1"/>
</dbReference>
<evidence type="ECO:0000313" key="15">
    <source>
        <dbReference type="Proteomes" id="UP001318040"/>
    </source>
</evidence>
<dbReference type="InterPro" id="IPR013783">
    <property type="entry name" value="Ig-like_fold"/>
</dbReference>
<keyword evidence="3" id="KW-0272">Extracellular matrix</keyword>
<dbReference type="FunFam" id="2.60.40.10:FF:000018">
    <property type="entry name" value="collagen alpha-1(XII) chain isoform X1"/>
    <property type="match status" value="1"/>
</dbReference>
<feature type="domain" description="Fibronectin type-III" evidence="14">
    <location>
        <begin position="1789"/>
        <end position="1876"/>
    </location>
</feature>
<evidence type="ECO:0000256" key="11">
    <source>
        <dbReference type="SAM" id="MobiDB-lite"/>
    </source>
</evidence>
<dbReference type="SMART" id="SM00210">
    <property type="entry name" value="TSPN"/>
    <property type="match status" value="1"/>
</dbReference>
<dbReference type="PANTHER" id="PTHR46708:SF7">
    <property type="entry name" value="FIBRONECTIN TYPE-III DOMAIN-CONTAINING PROTEIN"/>
    <property type="match status" value="1"/>
</dbReference>
<feature type="domain" description="VWFA" evidence="13">
    <location>
        <begin position="859"/>
        <end position="1031"/>
    </location>
</feature>
<dbReference type="SUPFAM" id="SSF49899">
    <property type="entry name" value="Concanavalin A-like lectins/glucanases"/>
    <property type="match status" value="1"/>
</dbReference>
<keyword evidence="6" id="KW-0130">Cell adhesion</keyword>
<feature type="compositionally biased region" description="Low complexity" evidence="11">
    <location>
        <begin position="2623"/>
        <end position="2634"/>
    </location>
</feature>
<dbReference type="CDD" id="cd01482">
    <property type="entry name" value="vWA_collagen_alphaI-XII-like"/>
    <property type="match status" value="2"/>
</dbReference>
<evidence type="ECO:0000256" key="12">
    <source>
        <dbReference type="SAM" id="SignalP"/>
    </source>
</evidence>
<dbReference type="SUPFAM" id="SSF49265">
    <property type="entry name" value="Fibronectin type III"/>
    <property type="match status" value="10"/>
</dbReference>
<feature type="domain" description="Fibronectin type-III" evidence="14">
    <location>
        <begin position="1057"/>
        <end position="1151"/>
    </location>
</feature>
<feature type="domain" description="Fibronectin type-III" evidence="14">
    <location>
        <begin position="1237"/>
        <end position="1325"/>
    </location>
</feature>
<evidence type="ECO:0000256" key="7">
    <source>
        <dbReference type="ARBA" id="ARBA00023119"/>
    </source>
</evidence>
<evidence type="ECO:0000259" key="13">
    <source>
        <dbReference type="PROSITE" id="PS50234"/>
    </source>
</evidence>
<comment type="subcellular location">
    <subcellularLocation>
        <location evidence="1">Secreted</location>
        <location evidence="1">Extracellular space</location>
        <location evidence="1">Extracellular matrix</location>
    </subcellularLocation>
</comment>
<dbReference type="SMART" id="SM00327">
    <property type="entry name" value="VWA"/>
    <property type="match status" value="3"/>
</dbReference>
<proteinExistence type="inferred from homology"/>
<feature type="region of interest" description="Disordered" evidence="11">
    <location>
        <begin position="2595"/>
        <end position="2734"/>
    </location>
</feature>
<feature type="region of interest" description="Disordered" evidence="11">
    <location>
        <begin position="1957"/>
        <end position="1978"/>
    </location>
</feature>
<dbReference type="Pfam" id="PF00041">
    <property type="entry name" value="fn3"/>
    <property type="match status" value="15"/>
</dbReference>
<feature type="domain" description="VWFA" evidence="13">
    <location>
        <begin position="168"/>
        <end position="340"/>
    </location>
</feature>
<feature type="domain" description="Fibronectin type-III" evidence="14">
    <location>
        <begin position="1427"/>
        <end position="1517"/>
    </location>
</feature>
<dbReference type="Pfam" id="PF01391">
    <property type="entry name" value="Collagen"/>
    <property type="match status" value="1"/>
</dbReference>
<dbReference type="FunFam" id="3.40.50.410:FF:000004">
    <property type="entry name" value="collagen alpha-6(VI) chain"/>
    <property type="match status" value="1"/>
</dbReference>
<feature type="region of interest" description="Disordered" evidence="11">
    <location>
        <begin position="1398"/>
        <end position="1427"/>
    </location>
</feature>
<feature type="region of interest" description="Disordered" evidence="11">
    <location>
        <begin position="69"/>
        <end position="89"/>
    </location>
</feature>
<feature type="compositionally biased region" description="Low complexity" evidence="11">
    <location>
        <begin position="1961"/>
        <end position="1970"/>
    </location>
</feature>
<feature type="compositionally biased region" description="Low complexity" evidence="11">
    <location>
        <begin position="646"/>
        <end position="658"/>
    </location>
</feature>
<dbReference type="SUPFAM" id="SSF53300">
    <property type="entry name" value="vWA-like"/>
    <property type="match status" value="3"/>
</dbReference>
<evidence type="ECO:0000259" key="14">
    <source>
        <dbReference type="PROSITE" id="PS50853"/>
    </source>
</evidence>
<feature type="region of interest" description="Disordered" evidence="11">
    <location>
        <begin position="1500"/>
        <end position="1521"/>
    </location>
</feature>
<evidence type="ECO:0000256" key="1">
    <source>
        <dbReference type="ARBA" id="ARBA00004498"/>
    </source>
</evidence>
<protein>
    <submittedName>
        <fullName evidence="16">Collagen alpha-1(XII) chain-like</fullName>
    </submittedName>
</protein>
<dbReference type="RefSeq" id="XP_032826337.1">
    <property type="nucleotide sequence ID" value="XM_032970446.1"/>
</dbReference>
<dbReference type="InterPro" id="IPR048287">
    <property type="entry name" value="TSPN-like_N"/>
</dbReference>
<feature type="chain" id="PRO_5042480499" evidence="12">
    <location>
        <begin position="31"/>
        <end position="2734"/>
    </location>
</feature>
<dbReference type="Gene3D" id="3.40.50.410">
    <property type="entry name" value="von Willebrand factor, type A domain"/>
    <property type="match status" value="3"/>
</dbReference>
<dbReference type="InterPro" id="IPR008160">
    <property type="entry name" value="Collagen"/>
</dbReference>
<comment type="similarity">
    <text evidence="10">Belongs to the fibril-associated collagens with interrupted helices (FACIT) family.</text>
</comment>
<dbReference type="InterPro" id="IPR036116">
    <property type="entry name" value="FN3_sf"/>
</dbReference>
<keyword evidence="9" id="KW-0325">Glycoprotein</keyword>